<dbReference type="InterPro" id="IPR036565">
    <property type="entry name" value="Mur-like_cat_sf"/>
</dbReference>
<reference evidence="10 11" key="1">
    <citation type="submission" date="2011-10" db="EMBL/GenBank/DDBJ databases">
        <authorList>
            <person name="Genoscope - CEA"/>
        </authorList>
    </citation>
    <scope>NUCLEOTIDE SEQUENCE [LARGE SCALE GENOMIC DNA]</scope>
    <source>
        <strain evidence="10 11">RCC 1105</strain>
    </source>
</reference>
<dbReference type="InterPro" id="IPR036615">
    <property type="entry name" value="Mur_ligase_C_dom_sf"/>
</dbReference>
<dbReference type="STRING" id="41875.K8ER85"/>
<dbReference type="InterPro" id="IPR001645">
    <property type="entry name" value="Folylpolyglutamate_synth"/>
</dbReference>
<dbReference type="GO" id="GO:0005737">
    <property type="term" value="C:cytoplasm"/>
    <property type="evidence" value="ECO:0007669"/>
    <property type="project" value="TreeGrafter"/>
</dbReference>
<dbReference type="Gene3D" id="3.40.1190.10">
    <property type="entry name" value="Mur-like, catalytic domain"/>
    <property type="match status" value="1"/>
</dbReference>
<keyword evidence="5" id="KW-0067">ATP-binding</keyword>
<dbReference type="KEGG" id="bpg:Bathy17g01980"/>
<protein>
    <submittedName>
        <fullName evidence="10">Folylpolyglutamate synthase</fullName>
    </submittedName>
</protein>
<evidence type="ECO:0000256" key="6">
    <source>
        <dbReference type="ARBA" id="ARBA00022842"/>
    </source>
</evidence>
<keyword evidence="4" id="KW-0547">Nucleotide-binding</keyword>
<evidence type="ECO:0000313" key="11">
    <source>
        <dbReference type="Proteomes" id="UP000198341"/>
    </source>
</evidence>
<evidence type="ECO:0000313" key="10">
    <source>
        <dbReference type="EMBL" id="CCO20434.1"/>
    </source>
</evidence>
<dbReference type="NCBIfam" id="TIGR01499">
    <property type="entry name" value="folC"/>
    <property type="match status" value="1"/>
</dbReference>
<dbReference type="GO" id="GO:0046872">
    <property type="term" value="F:metal ion binding"/>
    <property type="evidence" value="ECO:0007669"/>
    <property type="project" value="UniProtKB-KW"/>
</dbReference>
<evidence type="ECO:0000256" key="7">
    <source>
        <dbReference type="SAM" id="MobiDB-lite"/>
    </source>
</evidence>
<feature type="region of interest" description="Disordered" evidence="7">
    <location>
        <begin position="402"/>
        <end position="434"/>
    </location>
</feature>
<keyword evidence="2" id="KW-0436">Ligase</keyword>
<organism evidence="10 11">
    <name type="scientific">Bathycoccus prasinos</name>
    <dbReference type="NCBI Taxonomy" id="41875"/>
    <lineage>
        <taxon>Eukaryota</taxon>
        <taxon>Viridiplantae</taxon>
        <taxon>Chlorophyta</taxon>
        <taxon>Mamiellophyceae</taxon>
        <taxon>Mamiellales</taxon>
        <taxon>Bathycoccaceae</taxon>
        <taxon>Bathycoccus</taxon>
    </lineage>
</organism>
<evidence type="ECO:0000256" key="4">
    <source>
        <dbReference type="ARBA" id="ARBA00022741"/>
    </source>
</evidence>
<gene>
    <name evidence="10" type="ordered locus">Bathy17g01980</name>
</gene>
<dbReference type="InterPro" id="IPR004101">
    <property type="entry name" value="Mur_ligase_C"/>
</dbReference>
<feature type="domain" description="Mur ligase C-terminal" evidence="8">
    <location>
        <begin position="435"/>
        <end position="554"/>
    </location>
</feature>
<keyword evidence="6" id="KW-0460">Magnesium</keyword>
<evidence type="ECO:0000259" key="9">
    <source>
        <dbReference type="Pfam" id="PF08245"/>
    </source>
</evidence>
<dbReference type="GO" id="GO:0005524">
    <property type="term" value="F:ATP binding"/>
    <property type="evidence" value="ECO:0007669"/>
    <property type="project" value="UniProtKB-KW"/>
</dbReference>
<evidence type="ECO:0000256" key="5">
    <source>
        <dbReference type="ARBA" id="ARBA00022840"/>
    </source>
</evidence>
<dbReference type="GeneID" id="19010989"/>
<keyword evidence="11" id="KW-1185">Reference proteome</keyword>
<evidence type="ECO:0000256" key="2">
    <source>
        <dbReference type="ARBA" id="ARBA00022598"/>
    </source>
</evidence>
<dbReference type="eggNOG" id="KOG2525">
    <property type="taxonomic scope" value="Eukaryota"/>
</dbReference>
<dbReference type="Pfam" id="PF02875">
    <property type="entry name" value="Mur_ligase_C"/>
    <property type="match status" value="1"/>
</dbReference>
<feature type="domain" description="Mur ligase central" evidence="9">
    <location>
        <begin position="117"/>
        <end position="367"/>
    </location>
</feature>
<name>K8ER85_9CHLO</name>
<evidence type="ECO:0000256" key="3">
    <source>
        <dbReference type="ARBA" id="ARBA00022723"/>
    </source>
</evidence>
<proteinExistence type="inferred from homology"/>
<dbReference type="GO" id="GO:0008841">
    <property type="term" value="F:dihydrofolate synthase activity"/>
    <property type="evidence" value="ECO:0007669"/>
    <property type="project" value="TreeGrafter"/>
</dbReference>
<accession>K8ER85</accession>
<evidence type="ECO:0000256" key="1">
    <source>
        <dbReference type="ARBA" id="ARBA00008276"/>
    </source>
</evidence>
<dbReference type="InterPro" id="IPR013221">
    <property type="entry name" value="Mur_ligase_cen"/>
</dbReference>
<dbReference type="EMBL" id="FO082262">
    <property type="protein sequence ID" value="CCO20434.1"/>
    <property type="molecule type" value="Genomic_DNA"/>
</dbReference>
<feature type="compositionally biased region" description="Basic and acidic residues" evidence="7">
    <location>
        <begin position="425"/>
        <end position="434"/>
    </location>
</feature>
<dbReference type="SUPFAM" id="SSF53623">
    <property type="entry name" value="MurD-like peptide ligases, catalytic domain"/>
    <property type="match status" value="1"/>
</dbReference>
<dbReference type="Pfam" id="PF08245">
    <property type="entry name" value="Mur_ligase_M"/>
    <property type="match status" value="1"/>
</dbReference>
<keyword evidence="3" id="KW-0479">Metal-binding</keyword>
<dbReference type="GO" id="GO:0004326">
    <property type="term" value="F:tetrahydrofolylpolyglutamate synthase activity"/>
    <property type="evidence" value="ECO:0007669"/>
    <property type="project" value="InterPro"/>
</dbReference>
<dbReference type="OrthoDB" id="496714at2759"/>
<dbReference type="Gene3D" id="3.90.190.20">
    <property type="entry name" value="Mur ligase, C-terminal domain"/>
    <property type="match status" value="1"/>
</dbReference>
<dbReference type="Proteomes" id="UP000198341">
    <property type="component" value="Chromosome 17"/>
</dbReference>
<evidence type="ECO:0000259" key="8">
    <source>
        <dbReference type="Pfam" id="PF02875"/>
    </source>
</evidence>
<comment type="similarity">
    <text evidence="1">Belongs to the folylpolyglutamate synthase family.</text>
</comment>
<dbReference type="AlphaFoldDB" id="K8ER85"/>
<sequence>MTMTSRLRRLASGRFVPSIETQQRRKDFVCRSCSCVVEEKKKKNYKFFSSNHLLRGEEHHRLDQLLNRFINHEQKGVPSKAGTDEDANDVFDMKRMRVFLKLLGDPHKGKTYKTIHVGGTKGKGTQIALLSSCLTKAGYTIGTYKSPHVHTFAERIRVNGRYNDKELSELFEQIWKKRTDLETNDDVQKEEDDALKQLTHFEVLTALALKYFEQKNVDIALVEVGLGGVRDATNVFDENSLECAILTHIGEEHLEALGGSIESIVRAKTGICKPSRPTFIGHQNDRKVDQLIREGVHNQGGGVIVENNAKVRLVDINDDGGTLKQRVSVVASVPKGEKEEEFQSRSIINLPLLGPHQRENAELALSVLSHMMTTTKTTTGKTWDKLTWESIREGFEACSSVSSPGNFEILRRPRRKSSETGTSQDDNHNHKNDDDYVTIVADGAHTEESAVCLRKTLLEVFPNEPIVFVLAMASDKNHSGISKALAATPSMVEMIATKVDVAGKDLRSTAPEVIAQSEHFKGVVVQDFSSAMKYAKDVLTRKNNGRGVVCVSGSLHSVTRAKREAHL</sequence>
<dbReference type="RefSeq" id="XP_007508330.1">
    <property type="nucleotide sequence ID" value="XM_007508268.1"/>
</dbReference>
<dbReference type="PANTHER" id="PTHR11136:SF0">
    <property type="entry name" value="DIHYDROFOLATE SYNTHETASE-RELATED"/>
    <property type="match status" value="1"/>
</dbReference>
<dbReference type="PANTHER" id="PTHR11136">
    <property type="entry name" value="FOLYLPOLYGLUTAMATE SYNTHASE-RELATED"/>
    <property type="match status" value="1"/>
</dbReference>
<dbReference type="SUPFAM" id="SSF53244">
    <property type="entry name" value="MurD-like peptide ligases, peptide-binding domain"/>
    <property type="match status" value="1"/>
</dbReference>